<dbReference type="AlphaFoldDB" id="A0A6A6R6R0"/>
<dbReference type="EMBL" id="MU004183">
    <property type="protein sequence ID" value="KAF2500269.1"/>
    <property type="molecule type" value="Genomic_DNA"/>
</dbReference>
<protein>
    <submittedName>
        <fullName evidence="1">Uncharacterized protein</fullName>
    </submittedName>
</protein>
<proteinExistence type="predicted"/>
<gene>
    <name evidence="1" type="ORF">BU16DRAFT_523072</name>
</gene>
<evidence type="ECO:0000313" key="2">
    <source>
        <dbReference type="Proteomes" id="UP000799750"/>
    </source>
</evidence>
<keyword evidence="2" id="KW-1185">Reference proteome</keyword>
<organism evidence="1 2">
    <name type="scientific">Lophium mytilinum</name>
    <dbReference type="NCBI Taxonomy" id="390894"/>
    <lineage>
        <taxon>Eukaryota</taxon>
        <taxon>Fungi</taxon>
        <taxon>Dikarya</taxon>
        <taxon>Ascomycota</taxon>
        <taxon>Pezizomycotina</taxon>
        <taxon>Dothideomycetes</taxon>
        <taxon>Pleosporomycetidae</taxon>
        <taxon>Mytilinidiales</taxon>
        <taxon>Mytilinidiaceae</taxon>
        <taxon>Lophium</taxon>
    </lineage>
</organism>
<accession>A0A6A6R6R0</accession>
<reference evidence="1" key="1">
    <citation type="journal article" date="2020" name="Stud. Mycol.">
        <title>101 Dothideomycetes genomes: a test case for predicting lifestyles and emergence of pathogens.</title>
        <authorList>
            <person name="Haridas S."/>
            <person name="Albert R."/>
            <person name="Binder M."/>
            <person name="Bloem J."/>
            <person name="Labutti K."/>
            <person name="Salamov A."/>
            <person name="Andreopoulos B."/>
            <person name="Baker S."/>
            <person name="Barry K."/>
            <person name="Bills G."/>
            <person name="Bluhm B."/>
            <person name="Cannon C."/>
            <person name="Castanera R."/>
            <person name="Culley D."/>
            <person name="Daum C."/>
            <person name="Ezra D."/>
            <person name="Gonzalez J."/>
            <person name="Henrissat B."/>
            <person name="Kuo A."/>
            <person name="Liang C."/>
            <person name="Lipzen A."/>
            <person name="Lutzoni F."/>
            <person name="Magnuson J."/>
            <person name="Mondo S."/>
            <person name="Nolan M."/>
            <person name="Ohm R."/>
            <person name="Pangilinan J."/>
            <person name="Park H.-J."/>
            <person name="Ramirez L."/>
            <person name="Alfaro M."/>
            <person name="Sun H."/>
            <person name="Tritt A."/>
            <person name="Yoshinaga Y."/>
            <person name="Zwiers L.-H."/>
            <person name="Turgeon B."/>
            <person name="Goodwin S."/>
            <person name="Spatafora J."/>
            <person name="Crous P."/>
            <person name="Grigoriev I."/>
        </authorList>
    </citation>
    <scope>NUCLEOTIDE SEQUENCE</scope>
    <source>
        <strain evidence="1">CBS 269.34</strain>
    </source>
</reference>
<sequence length="438" mass="49257">MKVKGNSFSTDGQDVEAELDAIVERRSRQDLGPFNGFSNLDRSFDPSDQLDVDLMILDFLAFKTIESVLTAEQARIDGTHIEAWEMPEDKIEMSNHWIAWVAKTHGADAVPPEMASRIKLLEFVLLFTRRLDPWANLTTATSLEKTREKNKALAAFMNNRASFASQFLDISFDPDTDFPLSKQKLHDNRLRLAVELGVSDPEFWAKEYYGTSRCPSLHDLMADFFCVTAARAAADWTVSEKWLDLAAEWMLQATLEAYLIYGVSSEDLFRDIFSVGCPPLDATQDELNDEAVRETVEAMQALFCDRENLQQEVADWTSVRETYISALTPDASPPVISEQTMESARAKFDIGGFHANVCAFLLSLHLAMLKPDMVQVEQGRIEGVSEEESRQMLQNMGKLRLTDEEAAEQSKAAFARAGITRTMDGMGPMEDAEDELME</sequence>
<dbReference type="OrthoDB" id="4149149at2759"/>
<evidence type="ECO:0000313" key="1">
    <source>
        <dbReference type="EMBL" id="KAF2500269.1"/>
    </source>
</evidence>
<name>A0A6A6R6R0_9PEZI</name>
<dbReference type="Proteomes" id="UP000799750">
    <property type="component" value="Unassembled WGS sequence"/>
</dbReference>